<protein>
    <submittedName>
        <fullName evidence="2">Transcriptional regulator</fullName>
    </submittedName>
</protein>
<evidence type="ECO:0000313" key="2">
    <source>
        <dbReference type="EMBL" id="PZP54080.1"/>
    </source>
</evidence>
<dbReference type="Gene3D" id="1.10.238.160">
    <property type="match status" value="1"/>
</dbReference>
<proteinExistence type="predicted"/>
<accession>A0A2W5FJX4</accession>
<sequence>MTASSPAGRRTIRRQQLRELVPLADTTIYDMEQRGEFPERFYLTARCVVWDLAEVEAWLDGRRQASRAKTIQRAPTPDVQLRKSRPVRHRAQA</sequence>
<reference evidence="2 3" key="1">
    <citation type="submission" date="2017-08" db="EMBL/GenBank/DDBJ databases">
        <title>Infants hospitalized years apart are colonized by the same room-sourced microbial strains.</title>
        <authorList>
            <person name="Brooks B."/>
            <person name="Olm M.R."/>
            <person name="Firek B.A."/>
            <person name="Baker R."/>
            <person name="Thomas B.C."/>
            <person name="Morowitz M.J."/>
            <person name="Banfield J.F."/>
        </authorList>
    </citation>
    <scope>NUCLEOTIDE SEQUENCE [LARGE SCALE GENOMIC DNA]</scope>
    <source>
        <strain evidence="2">S2_009_000_R2_73</strain>
    </source>
</reference>
<organism evidence="2 3">
    <name type="scientific">Agrobacterium fabrum</name>
    <dbReference type="NCBI Taxonomy" id="1176649"/>
    <lineage>
        <taxon>Bacteria</taxon>
        <taxon>Pseudomonadati</taxon>
        <taxon>Pseudomonadota</taxon>
        <taxon>Alphaproteobacteria</taxon>
        <taxon>Hyphomicrobiales</taxon>
        <taxon>Rhizobiaceae</taxon>
        <taxon>Rhizobium/Agrobacterium group</taxon>
        <taxon>Agrobacterium</taxon>
        <taxon>Agrobacterium tumefaciens complex</taxon>
    </lineage>
</organism>
<name>A0A2W5FJX4_9HYPH</name>
<gene>
    <name evidence="2" type="ORF">DI595_01180</name>
</gene>
<comment type="caution">
    <text evidence="2">The sequence shown here is derived from an EMBL/GenBank/DDBJ whole genome shotgun (WGS) entry which is preliminary data.</text>
</comment>
<dbReference type="InterPro" id="IPR010260">
    <property type="entry name" value="AlpA"/>
</dbReference>
<dbReference type="Proteomes" id="UP000249769">
    <property type="component" value="Unassembled WGS sequence"/>
</dbReference>
<dbReference type="EMBL" id="QFOL01000004">
    <property type="protein sequence ID" value="PZP54080.1"/>
    <property type="molecule type" value="Genomic_DNA"/>
</dbReference>
<feature type="region of interest" description="Disordered" evidence="1">
    <location>
        <begin position="66"/>
        <end position="93"/>
    </location>
</feature>
<feature type="compositionally biased region" description="Basic residues" evidence="1">
    <location>
        <begin position="82"/>
        <end position="93"/>
    </location>
</feature>
<evidence type="ECO:0000313" key="3">
    <source>
        <dbReference type="Proteomes" id="UP000249769"/>
    </source>
</evidence>
<dbReference type="Pfam" id="PF05930">
    <property type="entry name" value="Phage_AlpA"/>
    <property type="match status" value="1"/>
</dbReference>
<dbReference type="AlphaFoldDB" id="A0A2W5FJX4"/>
<evidence type="ECO:0000256" key="1">
    <source>
        <dbReference type="SAM" id="MobiDB-lite"/>
    </source>
</evidence>